<dbReference type="EMBL" id="CM023479">
    <property type="protein sequence ID" value="KAH7974378.1"/>
    <property type="molecule type" value="Genomic_DNA"/>
</dbReference>
<dbReference type="Proteomes" id="UP000821865">
    <property type="component" value="Chromosome 10"/>
</dbReference>
<evidence type="ECO:0000313" key="1">
    <source>
        <dbReference type="EMBL" id="KAH7974378.1"/>
    </source>
</evidence>
<organism evidence="1 2">
    <name type="scientific">Dermacentor silvarum</name>
    <name type="common">Tick</name>
    <dbReference type="NCBI Taxonomy" id="543639"/>
    <lineage>
        <taxon>Eukaryota</taxon>
        <taxon>Metazoa</taxon>
        <taxon>Ecdysozoa</taxon>
        <taxon>Arthropoda</taxon>
        <taxon>Chelicerata</taxon>
        <taxon>Arachnida</taxon>
        <taxon>Acari</taxon>
        <taxon>Parasitiformes</taxon>
        <taxon>Ixodida</taxon>
        <taxon>Ixodoidea</taxon>
        <taxon>Ixodidae</taxon>
        <taxon>Rhipicephalinae</taxon>
        <taxon>Dermacentor</taxon>
    </lineage>
</organism>
<accession>A0ACB8DPV1</accession>
<gene>
    <name evidence="1" type="ORF">HPB49_014606</name>
</gene>
<comment type="caution">
    <text evidence="1">The sequence shown here is derived from an EMBL/GenBank/DDBJ whole genome shotgun (WGS) entry which is preliminary data.</text>
</comment>
<keyword evidence="2" id="KW-1185">Reference proteome</keyword>
<sequence>MLWTQGGPGLSSLFGQFLEIGPLAIGAHGRLQKRLQTIQKDVSVIYLDVPVGAGYSFTKNPSGYARNLGDIGAAVIEFLRQFSVLFPEYKERDFYVAGESYGARYGVGIAYQLLTAQAKQVPLKFRGAVAGDGFLGPILDIADSSEFLYHASMVTQKGRDRSREAIFNHEEPLGRPQGAGSLATFTPYYLH</sequence>
<evidence type="ECO:0000313" key="2">
    <source>
        <dbReference type="Proteomes" id="UP000821865"/>
    </source>
</evidence>
<name>A0ACB8DPV1_DERSI</name>
<proteinExistence type="predicted"/>
<protein>
    <submittedName>
        <fullName evidence="1">Uncharacterized protein</fullName>
    </submittedName>
</protein>
<reference evidence="1" key="1">
    <citation type="submission" date="2020-05" db="EMBL/GenBank/DDBJ databases">
        <title>Large-scale comparative analyses of tick genomes elucidate their genetic diversity and vector capacities.</title>
        <authorList>
            <person name="Jia N."/>
            <person name="Wang J."/>
            <person name="Shi W."/>
            <person name="Du L."/>
            <person name="Sun Y."/>
            <person name="Zhan W."/>
            <person name="Jiang J."/>
            <person name="Wang Q."/>
            <person name="Zhang B."/>
            <person name="Ji P."/>
            <person name="Sakyi L.B."/>
            <person name="Cui X."/>
            <person name="Yuan T."/>
            <person name="Jiang B."/>
            <person name="Yang W."/>
            <person name="Lam T.T.-Y."/>
            <person name="Chang Q."/>
            <person name="Ding S."/>
            <person name="Wang X."/>
            <person name="Zhu J."/>
            <person name="Ruan X."/>
            <person name="Zhao L."/>
            <person name="Wei J."/>
            <person name="Que T."/>
            <person name="Du C."/>
            <person name="Cheng J."/>
            <person name="Dai P."/>
            <person name="Han X."/>
            <person name="Huang E."/>
            <person name="Gao Y."/>
            <person name="Liu J."/>
            <person name="Shao H."/>
            <person name="Ye R."/>
            <person name="Li L."/>
            <person name="Wei W."/>
            <person name="Wang X."/>
            <person name="Wang C."/>
            <person name="Yang T."/>
            <person name="Huo Q."/>
            <person name="Li W."/>
            <person name="Guo W."/>
            <person name="Chen H."/>
            <person name="Zhou L."/>
            <person name="Ni X."/>
            <person name="Tian J."/>
            <person name="Zhou Y."/>
            <person name="Sheng Y."/>
            <person name="Liu T."/>
            <person name="Pan Y."/>
            <person name="Xia L."/>
            <person name="Li J."/>
            <person name="Zhao F."/>
            <person name="Cao W."/>
        </authorList>
    </citation>
    <scope>NUCLEOTIDE SEQUENCE</scope>
    <source>
        <strain evidence="1">Dsil-2018</strain>
    </source>
</reference>